<accession>A0A2I2KRM1</accession>
<feature type="transmembrane region" description="Helical" evidence="1">
    <location>
        <begin position="34"/>
        <end position="51"/>
    </location>
</feature>
<dbReference type="Proteomes" id="UP000234331">
    <property type="component" value="Unassembled WGS sequence"/>
</dbReference>
<feature type="transmembrane region" description="Helical" evidence="1">
    <location>
        <begin position="57"/>
        <end position="76"/>
    </location>
</feature>
<keyword evidence="3" id="KW-1185">Reference proteome</keyword>
<dbReference type="EMBL" id="FZMO01000155">
    <property type="protein sequence ID" value="SNQ48318.1"/>
    <property type="molecule type" value="Genomic_DNA"/>
</dbReference>
<protein>
    <recommendedName>
        <fullName evidence="4">PrgI family protein</fullName>
    </recommendedName>
</protein>
<evidence type="ECO:0000313" key="2">
    <source>
        <dbReference type="EMBL" id="SNQ48318.1"/>
    </source>
</evidence>
<gene>
    <name evidence="2" type="ORF">FRACA_2380005</name>
</gene>
<sequence length="326" mass="33161">MIMSSSPAVPDRTRVPADVDRPDEILAGLTGRQLGVLAPPLLLALCVFWVARPYLPIPLLIVLCVPPVGVGAALALGRRAGLPLDRYAAAAFTHRRTPPVQTALPPSGPPTVPGWVPDVQAAHRPPVAARPLAGGVAPAGAGVMAGVVDLGDAVAVLADVDATNITLATGEERAAKVTSFARMLNAAAGPVQITVRTVPVDLAGHVDAVAAHARRLAHPALARAAAEHAGFLAELGRGRALRERQILLTVRRPAGSARGGRDAAAAQAVRQLEEAAGLLATAGVRVRLADAATAGRIVAACAHPDLPPPPDGATTTGVVHATGVRR</sequence>
<keyword evidence="1" id="KW-1133">Transmembrane helix</keyword>
<evidence type="ECO:0000313" key="3">
    <source>
        <dbReference type="Proteomes" id="UP000234331"/>
    </source>
</evidence>
<evidence type="ECO:0008006" key="4">
    <source>
        <dbReference type="Google" id="ProtNLM"/>
    </source>
</evidence>
<reference evidence="2 3" key="1">
    <citation type="submission" date="2017-06" db="EMBL/GenBank/DDBJ databases">
        <authorList>
            <person name="Kim H.J."/>
            <person name="Triplett B.A."/>
        </authorList>
    </citation>
    <scope>NUCLEOTIDE SEQUENCE [LARGE SCALE GENOMIC DNA]</scope>
    <source>
        <strain evidence="2">FRACA_ARgP5</strain>
    </source>
</reference>
<organism evidence="2 3">
    <name type="scientific">Frankia canadensis</name>
    <dbReference type="NCBI Taxonomy" id="1836972"/>
    <lineage>
        <taxon>Bacteria</taxon>
        <taxon>Bacillati</taxon>
        <taxon>Actinomycetota</taxon>
        <taxon>Actinomycetes</taxon>
        <taxon>Frankiales</taxon>
        <taxon>Frankiaceae</taxon>
        <taxon>Frankia</taxon>
    </lineage>
</organism>
<evidence type="ECO:0000256" key="1">
    <source>
        <dbReference type="SAM" id="Phobius"/>
    </source>
</evidence>
<dbReference type="Pfam" id="PF12666">
    <property type="entry name" value="PrgI"/>
    <property type="match status" value="1"/>
</dbReference>
<dbReference type="InterPro" id="IPR024414">
    <property type="entry name" value="Uncharacterised_PrgI"/>
</dbReference>
<keyword evidence="1" id="KW-0812">Transmembrane</keyword>
<dbReference type="AlphaFoldDB" id="A0A2I2KRM1"/>
<name>A0A2I2KRM1_9ACTN</name>
<proteinExistence type="predicted"/>
<keyword evidence="1" id="KW-0472">Membrane</keyword>